<comment type="caution">
    <text evidence="1">The sequence shown here is derived from an EMBL/GenBank/DDBJ whole genome shotgun (WGS) entry which is preliminary data.</text>
</comment>
<proteinExistence type="predicted"/>
<sequence>MAEDVLLYRTRSYLKKFFGGRDKLYPFLELNTTDMVVWGPWDFISKVDTTFDFGSKLDAGSITGTVASTVNGICRLTTTASNDKYAGIFPNTDGSLEGAAFKGNNSCVVWARVTMDQVATSKVEVGFTDSDTDAGAVNDLAGGTTTANDCAVWVYDTDDSGALFWQGVHSKNTTTASKVEPAKHTPVGATYEWLGVALNGDKVKFMHMDSAGTPDYESAWQASGITGSDSLIPWVFVQARDGTGVLCDIDYWVAWQRRFATDD</sequence>
<gene>
    <name evidence="1" type="ORF">LCGC14_1455450</name>
</gene>
<reference evidence="1" key="1">
    <citation type="journal article" date="2015" name="Nature">
        <title>Complex archaea that bridge the gap between prokaryotes and eukaryotes.</title>
        <authorList>
            <person name="Spang A."/>
            <person name="Saw J.H."/>
            <person name="Jorgensen S.L."/>
            <person name="Zaremba-Niedzwiedzka K."/>
            <person name="Martijn J."/>
            <person name="Lind A.E."/>
            <person name="van Eijk R."/>
            <person name="Schleper C."/>
            <person name="Guy L."/>
            <person name="Ettema T.J."/>
        </authorList>
    </citation>
    <scope>NUCLEOTIDE SEQUENCE</scope>
</reference>
<organism evidence="1">
    <name type="scientific">marine sediment metagenome</name>
    <dbReference type="NCBI Taxonomy" id="412755"/>
    <lineage>
        <taxon>unclassified sequences</taxon>
        <taxon>metagenomes</taxon>
        <taxon>ecological metagenomes</taxon>
    </lineage>
</organism>
<accession>A0A0F9K2U1</accession>
<name>A0A0F9K2U1_9ZZZZ</name>
<dbReference type="EMBL" id="LAZR01010070">
    <property type="protein sequence ID" value="KKM68981.1"/>
    <property type="molecule type" value="Genomic_DNA"/>
</dbReference>
<dbReference type="AlphaFoldDB" id="A0A0F9K2U1"/>
<protein>
    <recommendedName>
        <fullName evidence="2">B30.2/SPRY domain-containing protein</fullName>
    </recommendedName>
</protein>
<evidence type="ECO:0000313" key="1">
    <source>
        <dbReference type="EMBL" id="KKM68981.1"/>
    </source>
</evidence>
<evidence type="ECO:0008006" key="2">
    <source>
        <dbReference type="Google" id="ProtNLM"/>
    </source>
</evidence>